<dbReference type="GO" id="GO:0005737">
    <property type="term" value="C:cytoplasm"/>
    <property type="evidence" value="ECO:0007669"/>
    <property type="project" value="TreeGrafter"/>
</dbReference>
<dbReference type="InterPro" id="IPR001680">
    <property type="entry name" value="WD40_rpt"/>
</dbReference>
<dbReference type="AlphaFoldDB" id="A0A8J1T4U6"/>
<dbReference type="GO" id="GO:0043015">
    <property type="term" value="F:gamma-tubulin binding"/>
    <property type="evidence" value="ECO:0007669"/>
    <property type="project" value="TreeGrafter"/>
</dbReference>
<evidence type="ECO:0000256" key="1">
    <source>
        <dbReference type="SAM" id="MobiDB-lite"/>
    </source>
</evidence>
<dbReference type="EMBL" id="CAIIXF020000005">
    <property type="protein sequence ID" value="CAH1784792.1"/>
    <property type="molecule type" value="Genomic_DNA"/>
</dbReference>
<feature type="non-terminal residue" evidence="2">
    <location>
        <position position="468"/>
    </location>
</feature>
<feature type="compositionally biased region" description="Basic and acidic residues" evidence="1">
    <location>
        <begin position="271"/>
        <end position="283"/>
    </location>
</feature>
<dbReference type="GO" id="GO:0036064">
    <property type="term" value="C:ciliary basal body"/>
    <property type="evidence" value="ECO:0007669"/>
    <property type="project" value="TreeGrafter"/>
</dbReference>
<feature type="compositionally biased region" description="Polar residues" evidence="1">
    <location>
        <begin position="175"/>
        <end position="203"/>
    </location>
</feature>
<dbReference type="InterPro" id="IPR015943">
    <property type="entry name" value="WD40/YVTN_repeat-like_dom_sf"/>
</dbReference>
<comment type="caution">
    <text evidence="2">The sequence shown here is derived from an EMBL/GenBank/DDBJ whole genome shotgun (WGS) entry which is preliminary data.</text>
</comment>
<dbReference type="PANTHER" id="PTHR44414:SF1">
    <property type="entry name" value="PROTEIN NEDD1"/>
    <property type="match status" value="1"/>
</dbReference>
<dbReference type="PANTHER" id="PTHR44414">
    <property type="entry name" value="PROTEIN NEDD1"/>
    <property type="match status" value="1"/>
</dbReference>
<organism evidence="2 3">
    <name type="scientific">Owenia fusiformis</name>
    <name type="common">Polychaete worm</name>
    <dbReference type="NCBI Taxonomy" id="6347"/>
    <lineage>
        <taxon>Eukaryota</taxon>
        <taxon>Metazoa</taxon>
        <taxon>Spiralia</taxon>
        <taxon>Lophotrochozoa</taxon>
        <taxon>Annelida</taxon>
        <taxon>Polychaeta</taxon>
        <taxon>Sedentaria</taxon>
        <taxon>Canalipalpata</taxon>
        <taxon>Sabellida</taxon>
        <taxon>Oweniida</taxon>
        <taxon>Oweniidae</taxon>
        <taxon>Owenia</taxon>
    </lineage>
</organism>
<gene>
    <name evidence="2" type="ORF">OFUS_LOCUS10930</name>
</gene>
<feature type="compositionally biased region" description="Low complexity" evidence="1">
    <location>
        <begin position="242"/>
        <end position="268"/>
    </location>
</feature>
<name>A0A8J1T4U6_OWEFU</name>
<dbReference type="SMART" id="SM00320">
    <property type="entry name" value="WD40"/>
    <property type="match status" value="3"/>
</dbReference>
<dbReference type="GO" id="GO:0007020">
    <property type="term" value="P:microtubule nucleation"/>
    <property type="evidence" value="ECO:0007669"/>
    <property type="project" value="TreeGrafter"/>
</dbReference>
<feature type="compositionally biased region" description="Polar residues" evidence="1">
    <location>
        <begin position="346"/>
        <end position="367"/>
    </location>
</feature>
<dbReference type="InterPro" id="IPR036322">
    <property type="entry name" value="WD40_repeat_dom_sf"/>
</dbReference>
<dbReference type="GO" id="GO:0000922">
    <property type="term" value="C:spindle pole"/>
    <property type="evidence" value="ECO:0007669"/>
    <property type="project" value="TreeGrafter"/>
</dbReference>
<evidence type="ECO:0000313" key="2">
    <source>
        <dbReference type="EMBL" id="CAH1784792.1"/>
    </source>
</evidence>
<dbReference type="SUPFAM" id="SSF50978">
    <property type="entry name" value="WD40 repeat-like"/>
    <property type="match status" value="1"/>
</dbReference>
<feature type="compositionally biased region" description="Basic and acidic residues" evidence="1">
    <location>
        <begin position="368"/>
        <end position="380"/>
    </location>
</feature>
<dbReference type="OrthoDB" id="1602884at2759"/>
<keyword evidence="3" id="KW-1185">Reference proteome</keyword>
<reference evidence="2" key="1">
    <citation type="submission" date="2022-03" db="EMBL/GenBank/DDBJ databases">
        <authorList>
            <person name="Martin C."/>
        </authorList>
    </citation>
    <scope>NUCLEOTIDE SEQUENCE</scope>
</reference>
<accession>A0A8J1T4U6</accession>
<feature type="region of interest" description="Disordered" evidence="1">
    <location>
        <begin position="168"/>
        <end position="283"/>
    </location>
</feature>
<protein>
    <submittedName>
        <fullName evidence="2">Uncharacterized protein</fullName>
    </submittedName>
</protein>
<feature type="region of interest" description="Disordered" evidence="1">
    <location>
        <begin position="320"/>
        <end position="381"/>
    </location>
</feature>
<dbReference type="GO" id="GO:0005813">
    <property type="term" value="C:centrosome"/>
    <property type="evidence" value="ECO:0007669"/>
    <property type="project" value="TreeGrafter"/>
</dbReference>
<dbReference type="InterPro" id="IPR052818">
    <property type="entry name" value="NEDD1_Spindle_Assembly"/>
</dbReference>
<dbReference type="GO" id="GO:0000278">
    <property type="term" value="P:mitotic cell cycle"/>
    <property type="evidence" value="ECO:0007669"/>
    <property type="project" value="TreeGrafter"/>
</dbReference>
<dbReference type="Gene3D" id="2.130.10.10">
    <property type="entry name" value="YVTN repeat-like/Quinoprotein amine dehydrogenase"/>
    <property type="match status" value="1"/>
</dbReference>
<sequence>GQSGEIIIFNVITGQSYNPMSTPKTQGIQQVKYSHYRKSLLGAISDDGALNLWDANSHRLIHSFEGAHRAPATGLCFSPINEMLLMSVGLDKRIICYDVQGKTCVKSMTAENPLTSIDILQDGVTMAVGSTRGKIYTYDLRQGNKPIQSIQAHKSSVQGLAFQSTLKFKSESNRTPRIGSTPTLEKTVPSSSKPPQRSQTANTAGVHAENGSENRPDVIGTDTYESKPNKYTDGVLSPLGENSSNTSNSTNRKLPIGGSIGLSPLLSSRDTASDSRLTAKDTAGDAADSMLTVRSGSSKIHEEIISPYTTQQNAINATLSPRQKKLETSPRQPLKQSPRDQADNIPRSTSNVQVSYTRNPQESSTAHIESHMQTTEHDVPPEGAVGGVETSLPQFQTQFIRNMIEDALDDFKDQIHKDISRLQMEMLRQFQIQQQELLHIVQDHSVNEELVAEIERLKAENNLLKKNF</sequence>
<proteinExistence type="predicted"/>
<evidence type="ECO:0000313" key="3">
    <source>
        <dbReference type="Proteomes" id="UP000749559"/>
    </source>
</evidence>
<dbReference type="Proteomes" id="UP000749559">
    <property type="component" value="Unassembled WGS sequence"/>
</dbReference>
<dbReference type="GO" id="GO:0005814">
    <property type="term" value="C:centriole"/>
    <property type="evidence" value="ECO:0007669"/>
    <property type="project" value="TreeGrafter"/>
</dbReference>